<evidence type="ECO:0000256" key="4">
    <source>
        <dbReference type="SAM" id="MobiDB-lite"/>
    </source>
</evidence>
<dbReference type="GO" id="GO:0005524">
    <property type="term" value="F:ATP binding"/>
    <property type="evidence" value="ECO:0007669"/>
    <property type="project" value="UniProtKB-KW"/>
</dbReference>
<dbReference type="Pfam" id="PF00437">
    <property type="entry name" value="T2SSE"/>
    <property type="match status" value="1"/>
</dbReference>
<dbReference type="Gene3D" id="3.40.50.300">
    <property type="entry name" value="P-loop containing nucleotide triphosphate hydrolases"/>
    <property type="match status" value="1"/>
</dbReference>
<keyword evidence="2" id="KW-0547">Nucleotide-binding</keyword>
<feature type="compositionally biased region" description="Basic and acidic residues" evidence="4">
    <location>
        <begin position="220"/>
        <end position="233"/>
    </location>
</feature>
<evidence type="ECO:0008006" key="9">
    <source>
        <dbReference type="Google" id="ProtNLM"/>
    </source>
</evidence>
<comment type="similarity">
    <text evidence="1">Belongs to the GSP E family.</text>
</comment>
<organism evidence="7 8">
    <name type="scientific">Candidatus Adlerbacteria bacterium RIFCSPHIGHO2_02_FULL_52_17</name>
    <dbReference type="NCBI Taxonomy" id="1797240"/>
    <lineage>
        <taxon>Bacteria</taxon>
        <taxon>Candidatus Adleribacteriota</taxon>
    </lineage>
</organism>
<dbReference type="InterPro" id="IPR027417">
    <property type="entry name" value="P-loop_NTPase"/>
</dbReference>
<dbReference type="InterPro" id="IPR007831">
    <property type="entry name" value="T2SS_GspE_N"/>
</dbReference>
<evidence type="ECO:0000259" key="5">
    <source>
        <dbReference type="Pfam" id="PF00437"/>
    </source>
</evidence>
<feature type="domain" description="Type II secretion system protein GspE N-terminal" evidence="6">
    <location>
        <begin position="59"/>
        <end position="139"/>
    </location>
</feature>
<feature type="region of interest" description="Disordered" evidence="4">
    <location>
        <begin position="217"/>
        <end position="267"/>
    </location>
</feature>
<keyword evidence="3" id="KW-0067">ATP-binding</keyword>
<dbReference type="Pfam" id="PF05157">
    <property type="entry name" value="MshEN"/>
    <property type="match status" value="1"/>
</dbReference>
<dbReference type="SUPFAM" id="SSF160246">
    <property type="entry name" value="EspE N-terminal domain-like"/>
    <property type="match status" value="1"/>
</dbReference>
<name>A0A1F4XN49_9BACT</name>
<evidence type="ECO:0000313" key="8">
    <source>
        <dbReference type="Proteomes" id="UP000177564"/>
    </source>
</evidence>
<dbReference type="SUPFAM" id="SSF52540">
    <property type="entry name" value="P-loop containing nucleoside triphosphate hydrolases"/>
    <property type="match status" value="1"/>
</dbReference>
<feature type="domain" description="Bacterial type II secretion system protein E" evidence="5">
    <location>
        <begin position="313"/>
        <end position="622"/>
    </location>
</feature>
<evidence type="ECO:0000259" key="6">
    <source>
        <dbReference type="Pfam" id="PF05157"/>
    </source>
</evidence>
<dbReference type="InterPro" id="IPR037257">
    <property type="entry name" value="T2SS_E_N_sf"/>
</dbReference>
<protein>
    <recommendedName>
        <fullName evidence="9">Bacterial type II secretion system protein E domain-containing protein</fullName>
    </recommendedName>
</protein>
<evidence type="ECO:0000313" key="7">
    <source>
        <dbReference type="EMBL" id="OGC83111.1"/>
    </source>
</evidence>
<dbReference type="GO" id="GO:0005886">
    <property type="term" value="C:plasma membrane"/>
    <property type="evidence" value="ECO:0007669"/>
    <property type="project" value="TreeGrafter"/>
</dbReference>
<dbReference type="EMBL" id="MEWU01000028">
    <property type="protein sequence ID" value="OGC83111.1"/>
    <property type="molecule type" value="Genomic_DNA"/>
</dbReference>
<dbReference type="GO" id="GO:0016887">
    <property type="term" value="F:ATP hydrolysis activity"/>
    <property type="evidence" value="ECO:0007669"/>
    <property type="project" value="TreeGrafter"/>
</dbReference>
<evidence type="ECO:0000256" key="3">
    <source>
        <dbReference type="ARBA" id="ARBA00022840"/>
    </source>
</evidence>
<proteinExistence type="inferred from homology"/>
<sequence>MHVEEQMLGDFLVDRGLLSRRSIDDALKRAGGAPLYEALQGFGLVDEDELRRAAAHAMGVKFVEFAHHEIEQDALFLIPEPLARAHNILGLRVSELGLEVALLNLTDLEVLEPLRLRHRILPRLTSHRSLTRGLLHYQKLLKEKFAAILGRGGDTVEALLHHALLSRAHGVHIDLKTTGALVRYRIGHSLEDAMELPAHIGQALADKLKLLAKLLPASPERQRGEPASPERQRVLPASPERQRGEPASPERQRGEPASPERQRGEPALRAMQDGRFKFEVKGGPSTELGAGERHAVHVFAGPRADGLHDGKAGERITLRLARESQGYGGFTQESLGLHGRALEDIHRVIVGRPGLMVVAGPQGSGVTTLLYTFLDLLNAPSRVVATVEDAIEHRLPRVMQVEIDTAAGVDTATTLRAVLKTDPDIVMVANLKDSRAAALAASAASRGVLVLAGIEAGSAAEAIEKLRELGVQPLTLATTLRAVVATRVVGRVAADAARYFPTRAELSLFDTPASQDATAGVGLGRVLAALKEEGAVAEGTRWKELQFARGQAGEGHGNTAGSGQVGLQEVMPITEPIKELILRGIGVVEIEQEAKAEGMLSIIEDGLFKAAQGITSIEEVARLVRD</sequence>
<dbReference type="PANTHER" id="PTHR30258:SF2">
    <property type="entry name" value="COMG OPERON PROTEIN 1"/>
    <property type="match status" value="1"/>
</dbReference>
<evidence type="ECO:0000256" key="2">
    <source>
        <dbReference type="ARBA" id="ARBA00022741"/>
    </source>
</evidence>
<gene>
    <name evidence="7" type="ORF">A3D68_01135</name>
</gene>
<dbReference type="Proteomes" id="UP000177564">
    <property type="component" value="Unassembled WGS sequence"/>
</dbReference>
<accession>A0A1F4XN49</accession>
<dbReference type="Gene3D" id="3.30.450.90">
    <property type="match status" value="1"/>
</dbReference>
<dbReference type="AlphaFoldDB" id="A0A1F4XN49"/>
<reference evidence="7 8" key="1">
    <citation type="journal article" date="2016" name="Nat. Commun.">
        <title>Thousands of microbial genomes shed light on interconnected biogeochemical processes in an aquifer system.</title>
        <authorList>
            <person name="Anantharaman K."/>
            <person name="Brown C.T."/>
            <person name="Hug L.A."/>
            <person name="Sharon I."/>
            <person name="Castelle C.J."/>
            <person name="Probst A.J."/>
            <person name="Thomas B.C."/>
            <person name="Singh A."/>
            <person name="Wilkins M.J."/>
            <person name="Karaoz U."/>
            <person name="Brodie E.L."/>
            <person name="Williams K.H."/>
            <person name="Hubbard S.S."/>
            <person name="Banfield J.F."/>
        </authorList>
    </citation>
    <scope>NUCLEOTIDE SEQUENCE [LARGE SCALE GENOMIC DNA]</scope>
</reference>
<dbReference type="PANTHER" id="PTHR30258">
    <property type="entry name" value="TYPE II SECRETION SYSTEM PROTEIN GSPE-RELATED"/>
    <property type="match status" value="1"/>
</dbReference>
<comment type="caution">
    <text evidence="7">The sequence shown here is derived from an EMBL/GenBank/DDBJ whole genome shotgun (WGS) entry which is preliminary data.</text>
</comment>
<dbReference type="InterPro" id="IPR001482">
    <property type="entry name" value="T2SS/T4SS_dom"/>
</dbReference>
<evidence type="ECO:0000256" key="1">
    <source>
        <dbReference type="ARBA" id="ARBA00006611"/>
    </source>
</evidence>
<dbReference type="STRING" id="1797240.A3D68_01135"/>
<feature type="compositionally biased region" description="Basic and acidic residues" evidence="4">
    <location>
        <begin position="240"/>
        <end position="267"/>
    </location>
</feature>